<comment type="caution">
    <text evidence="4">The sequence shown here is derived from an EMBL/GenBank/DDBJ whole genome shotgun (WGS) entry which is preliminary data.</text>
</comment>
<name>H1S0X7_9BURK</name>
<feature type="chain" id="PRO_5003554081" evidence="3">
    <location>
        <begin position="23"/>
        <end position="420"/>
    </location>
</feature>
<feature type="binding site" evidence="2">
    <location>
        <begin position="289"/>
        <end position="292"/>
    </location>
    <ligand>
        <name>substrate</name>
    </ligand>
</feature>
<dbReference type="InterPro" id="IPR005064">
    <property type="entry name" value="BUG"/>
</dbReference>
<comment type="cofactor">
    <cofactor evidence="2">
        <name>Mg(2+)</name>
        <dbReference type="ChEBI" id="CHEBI:18420"/>
    </cofactor>
</comment>
<dbReference type="InterPro" id="IPR036704">
    <property type="entry name" value="RraA/RraA-like_sf"/>
</dbReference>
<dbReference type="SUPFAM" id="SSF53850">
    <property type="entry name" value="Periplasmic binding protein-like II"/>
    <property type="match status" value="1"/>
</dbReference>
<evidence type="ECO:0000256" key="3">
    <source>
        <dbReference type="SAM" id="SignalP"/>
    </source>
</evidence>
<comment type="similarity">
    <text evidence="1">Belongs to the UPF0065 (bug) family.</text>
</comment>
<feature type="binding site" evidence="2">
    <location>
        <position position="311"/>
    </location>
    <ligand>
        <name>substrate</name>
    </ligand>
</feature>
<proteinExistence type="inferred from homology"/>
<dbReference type="Proteomes" id="UP000005808">
    <property type="component" value="Unassembled WGS sequence"/>
</dbReference>
<dbReference type="PATRIC" id="fig|1127483.3.peg.1370"/>
<reference evidence="4 5" key="1">
    <citation type="journal article" date="2012" name="J. Bacteriol.">
        <title>De Novo Genome Project of Cupriavidus basilensis OR16.</title>
        <authorList>
            <person name="Cserhati M."/>
            <person name="Kriszt B."/>
            <person name="Szoboszlay S."/>
            <person name="Toth A."/>
            <person name="Szabo I."/>
            <person name="Tancsics A."/>
            <person name="Nagy I."/>
            <person name="Horvath B."/>
            <person name="Nagy I."/>
            <person name="Kukolya J."/>
        </authorList>
    </citation>
    <scope>NUCLEOTIDE SEQUENCE [LARGE SCALE GENOMIC DNA]</scope>
    <source>
        <strain evidence="4 5">OR16</strain>
    </source>
</reference>
<keyword evidence="4" id="KW-0808">Transferase</keyword>
<evidence type="ECO:0000313" key="5">
    <source>
        <dbReference type="Proteomes" id="UP000005808"/>
    </source>
</evidence>
<sequence length="420" mass="43664">MTLLRRGLATAILCALALPVLAQTYPAKPIRVIVPFPAGGGTDIIAREVTNKVAMARGWRFVVDNKPGSGGNLGVDAAAKASGDGYTIVLGQTSNLAINPTLYRKLPYDVAKDLTPVGLVASAPLVLVTNVDSPYKTLADVVAASKAHPGTINVASPGNGTVAHLTSELFQKTAGIKLTHVPYKGAAQAVNDLIGGQVQLYLSSVPTLIGHIRNGKMRALAVTSVAGRRGALHGRIRALRPHMKLAGTAFTVEVRPGDNLMIHAAMALAQPGDVLVIDGKGDQSSALMGTIMMNACRQRGIAGVVVDGAVRDSLEIDEMDYPVFSVGTNPNGPTKEVGGRIGHPVSVGGVTVHPGDFICGDADGLVVVEREKIASLLPLAEHKEAAEARRIAQIKEGKTNAPWLLASLVTAGVLKEGETL</sequence>
<dbReference type="CDD" id="cd16841">
    <property type="entry name" value="RraA_family"/>
    <property type="match status" value="1"/>
</dbReference>
<dbReference type="GO" id="GO:0032259">
    <property type="term" value="P:methylation"/>
    <property type="evidence" value="ECO:0007669"/>
    <property type="project" value="UniProtKB-KW"/>
</dbReference>
<dbReference type="EMBL" id="AHJE01000016">
    <property type="protein sequence ID" value="EHP43793.1"/>
    <property type="molecule type" value="Genomic_DNA"/>
</dbReference>
<dbReference type="GO" id="GO:0046872">
    <property type="term" value="F:metal ion binding"/>
    <property type="evidence" value="ECO:0007669"/>
    <property type="project" value="UniProtKB-KW"/>
</dbReference>
<accession>H1S0X7</accession>
<dbReference type="OrthoDB" id="8678477at2"/>
<keyword evidence="4" id="KW-0489">Methyltransferase</keyword>
<feature type="binding site" evidence="2">
    <location>
        <position position="312"/>
    </location>
    <ligand>
        <name>Mg(2+)</name>
        <dbReference type="ChEBI" id="CHEBI:18420"/>
    </ligand>
</feature>
<dbReference type="PANTHER" id="PTHR42928:SF5">
    <property type="entry name" value="BLR1237 PROTEIN"/>
    <property type="match status" value="1"/>
</dbReference>
<dbReference type="PANTHER" id="PTHR42928">
    <property type="entry name" value="TRICARBOXYLATE-BINDING PROTEIN"/>
    <property type="match status" value="1"/>
</dbReference>
<protein>
    <submittedName>
        <fullName evidence="4">Dimethylmenaquinone methyltransferase</fullName>
    </submittedName>
</protein>
<gene>
    <name evidence="4" type="ORF">OR16_06864</name>
</gene>
<evidence type="ECO:0000256" key="2">
    <source>
        <dbReference type="PIRSR" id="PIRSR605493-1"/>
    </source>
</evidence>
<dbReference type="RefSeq" id="WP_006157126.1">
    <property type="nucleotide sequence ID" value="NZ_AHJE01000016.1"/>
</dbReference>
<dbReference type="InterPro" id="IPR005493">
    <property type="entry name" value="RraA/RraA-like"/>
</dbReference>
<organism evidence="4 5">
    <name type="scientific">Cupriavidus basilensis OR16</name>
    <dbReference type="NCBI Taxonomy" id="1127483"/>
    <lineage>
        <taxon>Bacteria</taxon>
        <taxon>Pseudomonadati</taxon>
        <taxon>Pseudomonadota</taxon>
        <taxon>Betaproteobacteria</taxon>
        <taxon>Burkholderiales</taxon>
        <taxon>Burkholderiaceae</taxon>
        <taxon>Cupriavidus</taxon>
    </lineage>
</organism>
<feature type="signal peptide" evidence="3">
    <location>
        <begin position="1"/>
        <end position="22"/>
    </location>
</feature>
<dbReference type="InterPro" id="IPR042100">
    <property type="entry name" value="Bug_dom1"/>
</dbReference>
<dbReference type="Gene3D" id="3.40.190.150">
    <property type="entry name" value="Bordetella uptake gene, domain 1"/>
    <property type="match status" value="1"/>
</dbReference>
<keyword evidence="3" id="KW-0732">Signal</keyword>
<keyword evidence="2" id="KW-0460">Magnesium</keyword>
<evidence type="ECO:0000256" key="1">
    <source>
        <dbReference type="ARBA" id="ARBA00006987"/>
    </source>
</evidence>
<dbReference type="Gene3D" id="3.50.30.40">
    <property type="entry name" value="Ribonuclease E inhibitor RraA/RraA-like"/>
    <property type="match status" value="1"/>
</dbReference>
<dbReference type="Pfam" id="PF03401">
    <property type="entry name" value="TctC"/>
    <property type="match status" value="1"/>
</dbReference>
<dbReference type="GO" id="GO:0008168">
    <property type="term" value="F:methyltransferase activity"/>
    <property type="evidence" value="ECO:0007669"/>
    <property type="project" value="UniProtKB-KW"/>
</dbReference>
<evidence type="ECO:0000313" key="4">
    <source>
        <dbReference type="EMBL" id="EHP43793.1"/>
    </source>
</evidence>
<dbReference type="AlphaFoldDB" id="H1S0X7"/>
<dbReference type="SUPFAM" id="SSF89562">
    <property type="entry name" value="RraA-like"/>
    <property type="match status" value="1"/>
</dbReference>
<keyword evidence="2" id="KW-0479">Metal-binding</keyword>